<comment type="caution">
    <text evidence="1">The sequence shown here is derived from an EMBL/GenBank/DDBJ whole genome shotgun (WGS) entry which is preliminary data.</text>
</comment>
<name>A0ACC3ZA03_COLTU</name>
<gene>
    <name evidence="1" type="ORF">CTRU02_203680</name>
</gene>
<sequence>MHTERPGGVTVGFSFQAVERVWSPVMQPQVRALSVEK</sequence>
<organism evidence="1 2">
    <name type="scientific">Colletotrichum truncatum</name>
    <name type="common">Anthracnose fungus</name>
    <name type="synonym">Colletotrichum capsici</name>
    <dbReference type="NCBI Taxonomy" id="5467"/>
    <lineage>
        <taxon>Eukaryota</taxon>
        <taxon>Fungi</taxon>
        <taxon>Dikarya</taxon>
        <taxon>Ascomycota</taxon>
        <taxon>Pezizomycotina</taxon>
        <taxon>Sordariomycetes</taxon>
        <taxon>Hypocreomycetidae</taxon>
        <taxon>Glomerellales</taxon>
        <taxon>Glomerellaceae</taxon>
        <taxon>Colletotrichum</taxon>
        <taxon>Colletotrichum truncatum species complex</taxon>
    </lineage>
</organism>
<keyword evidence="2" id="KW-1185">Reference proteome</keyword>
<protein>
    <submittedName>
        <fullName evidence="1">Uncharacterized protein</fullName>
    </submittedName>
</protein>
<evidence type="ECO:0000313" key="1">
    <source>
        <dbReference type="EMBL" id="KAL0940917.1"/>
    </source>
</evidence>
<dbReference type="EMBL" id="VUJX02000002">
    <property type="protein sequence ID" value="KAL0940917.1"/>
    <property type="molecule type" value="Genomic_DNA"/>
</dbReference>
<evidence type="ECO:0000313" key="2">
    <source>
        <dbReference type="Proteomes" id="UP000805649"/>
    </source>
</evidence>
<accession>A0ACC3ZA03</accession>
<reference evidence="1 2" key="1">
    <citation type="journal article" date="2020" name="Phytopathology">
        <title>Genome Sequence Resources of Colletotrichum truncatum, C. plurivorum, C. musicola, and C. sojae: Four Species Pathogenic to Soybean (Glycine max).</title>
        <authorList>
            <person name="Rogerio F."/>
            <person name="Boufleur T.R."/>
            <person name="Ciampi-Guillardi M."/>
            <person name="Sukno S.A."/>
            <person name="Thon M.R."/>
            <person name="Massola Junior N.S."/>
            <person name="Baroncelli R."/>
        </authorList>
    </citation>
    <scope>NUCLEOTIDE SEQUENCE [LARGE SCALE GENOMIC DNA]</scope>
    <source>
        <strain evidence="1 2">CMES1059</strain>
    </source>
</reference>
<proteinExistence type="predicted"/>
<dbReference type="Proteomes" id="UP000805649">
    <property type="component" value="Unassembled WGS sequence"/>
</dbReference>